<feature type="domain" description="LD-carboxypeptidase N-terminal" evidence="6">
    <location>
        <begin position="17"/>
        <end position="132"/>
    </location>
</feature>
<dbReference type="SUPFAM" id="SSF52317">
    <property type="entry name" value="Class I glutamine amidotransferase-like"/>
    <property type="match status" value="1"/>
</dbReference>
<dbReference type="CDD" id="cd07025">
    <property type="entry name" value="Peptidase_S66"/>
    <property type="match status" value="1"/>
</dbReference>
<proteinExistence type="inferred from homology"/>
<dbReference type="PANTHER" id="PTHR30237">
    <property type="entry name" value="MURAMOYLTETRAPEPTIDE CARBOXYPEPTIDASE"/>
    <property type="match status" value="1"/>
</dbReference>
<sequence length="304" mass="33879">MADIISKPDFIVKGDQIAIISTARKILIEEIENAVTLLENWGLQPIIGTTIGLENNQFAGTDDERIIDFQQMLDNQQIKAIWCARGGYGTVRIIDQIDFSDFIQHPKWIIGYSDITVLHAHIHNLGISTIHGAMPVNIHQSSTEAIDSLKDTLFGRRIVYTIPTSDMNRLGNCTGKLVGGNLSILYSICGSVSSLDTRGKILCIEDLDEYIYHIDRMIQNLKRNGYFDQLSGLIVGGMTNMHDNTVPFGKNAREIIIDSVKEYDFPVVFDFPLGHISDNRAVVLGAEVSLEVTKNNVKLDYVVP</sequence>
<evidence type="ECO:0000259" key="7">
    <source>
        <dbReference type="Pfam" id="PF17676"/>
    </source>
</evidence>
<dbReference type="InterPro" id="IPR040921">
    <property type="entry name" value="Peptidase_S66C"/>
</dbReference>
<dbReference type="EMBL" id="BAABCW010000002">
    <property type="protein sequence ID" value="GAA4111146.1"/>
    <property type="molecule type" value="Genomic_DNA"/>
</dbReference>
<evidence type="ECO:0000256" key="1">
    <source>
        <dbReference type="ARBA" id="ARBA00010233"/>
    </source>
</evidence>
<comment type="similarity">
    <text evidence="1">Belongs to the peptidase S66 family.</text>
</comment>
<dbReference type="InterPro" id="IPR029062">
    <property type="entry name" value="Class_I_gatase-like"/>
</dbReference>
<dbReference type="Pfam" id="PF02016">
    <property type="entry name" value="Peptidase_S66"/>
    <property type="match status" value="1"/>
</dbReference>
<accession>A0ABP7XDG8</accession>
<keyword evidence="3" id="KW-0645">Protease</keyword>
<keyword evidence="5" id="KW-0720">Serine protease</keyword>
<feature type="domain" description="LD-carboxypeptidase C-terminal" evidence="7">
    <location>
        <begin position="174"/>
        <end position="290"/>
    </location>
</feature>
<dbReference type="InterPro" id="IPR027461">
    <property type="entry name" value="Carboxypeptidase_A_C_sf"/>
</dbReference>
<dbReference type="Pfam" id="PF17676">
    <property type="entry name" value="Peptidase_S66C"/>
    <property type="match status" value="1"/>
</dbReference>
<protein>
    <submittedName>
        <fullName evidence="8">LD-carboxypeptidase</fullName>
    </submittedName>
</protein>
<reference evidence="9" key="1">
    <citation type="journal article" date="2019" name="Int. J. Syst. Evol. Microbiol.">
        <title>The Global Catalogue of Microorganisms (GCM) 10K type strain sequencing project: providing services to taxonomists for standard genome sequencing and annotation.</title>
        <authorList>
            <consortium name="The Broad Institute Genomics Platform"/>
            <consortium name="The Broad Institute Genome Sequencing Center for Infectious Disease"/>
            <person name="Wu L."/>
            <person name="Ma J."/>
        </authorList>
    </citation>
    <scope>NUCLEOTIDE SEQUENCE [LARGE SCALE GENOMIC DNA]</scope>
    <source>
        <strain evidence="9">JCM 17106</strain>
    </source>
</reference>
<evidence type="ECO:0000313" key="9">
    <source>
        <dbReference type="Proteomes" id="UP001500459"/>
    </source>
</evidence>
<dbReference type="RefSeq" id="WP_344925080.1">
    <property type="nucleotide sequence ID" value="NZ_BAABCW010000002.1"/>
</dbReference>
<dbReference type="Gene3D" id="3.40.50.10740">
    <property type="entry name" value="Class I glutamine amidotransferase-like"/>
    <property type="match status" value="1"/>
</dbReference>
<dbReference type="SUPFAM" id="SSF141986">
    <property type="entry name" value="LD-carboxypeptidase A C-terminal domain-like"/>
    <property type="match status" value="1"/>
</dbReference>
<evidence type="ECO:0000256" key="5">
    <source>
        <dbReference type="ARBA" id="ARBA00022825"/>
    </source>
</evidence>
<keyword evidence="2" id="KW-0121">Carboxypeptidase</keyword>
<keyword evidence="9" id="KW-1185">Reference proteome</keyword>
<dbReference type="PANTHER" id="PTHR30237:SF2">
    <property type="entry name" value="MUREIN TETRAPEPTIDE CARBOXYPEPTIDASE"/>
    <property type="match status" value="1"/>
</dbReference>
<evidence type="ECO:0000259" key="6">
    <source>
        <dbReference type="Pfam" id="PF02016"/>
    </source>
</evidence>
<dbReference type="PIRSF" id="PIRSF028757">
    <property type="entry name" value="LD-carboxypeptidase"/>
    <property type="match status" value="1"/>
</dbReference>
<evidence type="ECO:0000256" key="4">
    <source>
        <dbReference type="ARBA" id="ARBA00022801"/>
    </source>
</evidence>
<evidence type="ECO:0000256" key="3">
    <source>
        <dbReference type="ARBA" id="ARBA00022670"/>
    </source>
</evidence>
<dbReference type="InterPro" id="IPR027478">
    <property type="entry name" value="LdcA_N"/>
</dbReference>
<dbReference type="InterPro" id="IPR003507">
    <property type="entry name" value="S66_fam"/>
</dbReference>
<gene>
    <name evidence="8" type="ORF">GCM10022393_08620</name>
</gene>
<name>A0ABP7XDG8_9FLAO</name>
<dbReference type="InterPro" id="IPR040449">
    <property type="entry name" value="Peptidase_S66_N"/>
</dbReference>
<organism evidence="8 9">
    <name type="scientific">Aquimarina addita</name>
    <dbReference type="NCBI Taxonomy" id="870485"/>
    <lineage>
        <taxon>Bacteria</taxon>
        <taxon>Pseudomonadati</taxon>
        <taxon>Bacteroidota</taxon>
        <taxon>Flavobacteriia</taxon>
        <taxon>Flavobacteriales</taxon>
        <taxon>Flavobacteriaceae</taxon>
        <taxon>Aquimarina</taxon>
    </lineage>
</organism>
<dbReference type="Gene3D" id="3.50.30.60">
    <property type="entry name" value="LD-carboxypeptidase A C-terminal domain-like"/>
    <property type="match status" value="1"/>
</dbReference>
<comment type="caution">
    <text evidence="8">The sequence shown here is derived from an EMBL/GenBank/DDBJ whole genome shotgun (WGS) entry which is preliminary data.</text>
</comment>
<evidence type="ECO:0000313" key="8">
    <source>
        <dbReference type="EMBL" id="GAA4111146.1"/>
    </source>
</evidence>
<dbReference type="Proteomes" id="UP001500459">
    <property type="component" value="Unassembled WGS sequence"/>
</dbReference>
<keyword evidence="4" id="KW-0378">Hydrolase</keyword>
<evidence type="ECO:0000256" key="2">
    <source>
        <dbReference type="ARBA" id="ARBA00022645"/>
    </source>
</evidence>